<name>A0A2W5FA25_9SPHI</name>
<dbReference type="EMBL" id="QFOI01000062">
    <property type="protein sequence ID" value="PZP50570.1"/>
    <property type="molecule type" value="Genomic_DNA"/>
</dbReference>
<dbReference type="SFLD" id="SFLDS00003">
    <property type="entry name" value="Haloacid_Dehalogenase"/>
    <property type="match status" value="1"/>
</dbReference>
<dbReference type="SFLD" id="SFLDG01136">
    <property type="entry name" value="C1.6:_Phosphoserine_Phosphatas"/>
    <property type="match status" value="1"/>
</dbReference>
<dbReference type="Pfam" id="PF00702">
    <property type="entry name" value="Hydrolase"/>
    <property type="match status" value="1"/>
</dbReference>
<evidence type="ECO:0000313" key="16">
    <source>
        <dbReference type="Proteomes" id="UP000249645"/>
    </source>
</evidence>
<dbReference type="InterPro" id="IPR004469">
    <property type="entry name" value="PSP"/>
</dbReference>
<evidence type="ECO:0000256" key="13">
    <source>
        <dbReference type="ARBA" id="ARBA00048523"/>
    </source>
</evidence>
<dbReference type="SFLD" id="SFLDF00029">
    <property type="entry name" value="phosphoserine_phosphatase"/>
    <property type="match status" value="1"/>
</dbReference>
<keyword evidence="7" id="KW-0479">Metal-binding</keyword>
<evidence type="ECO:0000256" key="11">
    <source>
        <dbReference type="ARBA" id="ARBA00031693"/>
    </source>
</evidence>
<accession>A0A2W5FA25</accession>
<organism evidence="15 16">
    <name type="scientific">Pseudopedobacter saltans</name>
    <dbReference type="NCBI Taxonomy" id="151895"/>
    <lineage>
        <taxon>Bacteria</taxon>
        <taxon>Pseudomonadati</taxon>
        <taxon>Bacteroidota</taxon>
        <taxon>Sphingobacteriia</taxon>
        <taxon>Sphingobacteriales</taxon>
        <taxon>Sphingobacteriaceae</taxon>
        <taxon>Pseudopedobacter</taxon>
    </lineage>
</organism>
<evidence type="ECO:0000256" key="12">
    <source>
        <dbReference type="ARBA" id="ARBA00048138"/>
    </source>
</evidence>
<evidence type="ECO:0000256" key="7">
    <source>
        <dbReference type="ARBA" id="ARBA00022723"/>
    </source>
</evidence>
<dbReference type="GO" id="GO:0036424">
    <property type="term" value="F:L-phosphoserine phosphatase activity"/>
    <property type="evidence" value="ECO:0007669"/>
    <property type="project" value="InterPro"/>
</dbReference>
<dbReference type="NCBIfam" id="TIGR00338">
    <property type="entry name" value="serB"/>
    <property type="match status" value="1"/>
</dbReference>
<dbReference type="NCBIfam" id="TIGR01488">
    <property type="entry name" value="HAD-SF-IB"/>
    <property type="match status" value="1"/>
</dbReference>
<comment type="catalytic activity">
    <reaction evidence="12">
        <text>O-phospho-L-serine + H2O = L-serine + phosphate</text>
        <dbReference type="Rhea" id="RHEA:21208"/>
        <dbReference type="ChEBI" id="CHEBI:15377"/>
        <dbReference type="ChEBI" id="CHEBI:33384"/>
        <dbReference type="ChEBI" id="CHEBI:43474"/>
        <dbReference type="ChEBI" id="CHEBI:57524"/>
        <dbReference type="EC" id="3.1.3.3"/>
    </reaction>
</comment>
<keyword evidence="8" id="KW-0378">Hydrolase</keyword>
<dbReference type="Gene3D" id="3.30.70.2020">
    <property type="match status" value="1"/>
</dbReference>
<evidence type="ECO:0000256" key="14">
    <source>
        <dbReference type="PIRSR" id="PIRSR604469-1"/>
    </source>
</evidence>
<keyword evidence="9" id="KW-0460">Magnesium</keyword>
<evidence type="ECO:0000256" key="2">
    <source>
        <dbReference type="ARBA" id="ARBA00005135"/>
    </source>
</evidence>
<sequence length="278" mass="30906">MKLIIQGENLSQEKIRSIVDISKAKLNTQTSSKSWRLDNVDAATHDMVMSLSKSLEVDIAFLPDDVNFKDYKLLAMDMDCTFIQIECIDEIADLYGVKDQVAAITHASMNGELDFNESLTRRVALLKGLEESALQTVFDKKLRLSPGAEIMLDNLKKEGIKTLLVSGGFTFFTEKLKEQYQLDYTRANTLEIKNGMLTGKIIGDIVNAEKKAETLLRYCNELGIEPKQTIAMGDGANDLKMLHAAGLSIAYHAKPKVKAQADISFDYVGLDGVINLFK</sequence>
<dbReference type="InterPro" id="IPR050582">
    <property type="entry name" value="HAD-like_SerB"/>
</dbReference>
<dbReference type="PANTHER" id="PTHR43344">
    <property type="entry name" value="PHOSPHOSERINE PHOSPHATASE"/>
    <property type="match status" value="1"/>
</dbReference>
<dbReference type="GO" id="GO:0006564">
    <property type="term" value="P:L-serine biosynthetic process"/>
    <property type="evidence" value="ECO:0007669"/>
    <property type="project" value="UniProtKB-KW"/>
</dbReference>
<dbReference type="SFLD" id="SFLDG01137">
    <property type="entry name" value="C1.6.1:_Phosphoserine_Phosphat"/>
    <property type="match status" value="1"/>
</dbReference>
<gene>
    <name evidence="15" type="primary">serB</name>
    <name evidence="15" type="ORF">DI598_05300</name>
</gene>
<evidence type="ECO:0000256" key="1">
    <source>
        <dbReference type="ARBA" id="ARBA00001946"/>
    </source>
</evidence>
<evidence type="ECO:0000256" key="10">
    <source>
        <dbReference type="ARBA" id="ARBA00023299"/>
    </source>
</evidence>
<comment type="pathway">
    <text evidence="2">Amino-acid biosynthesis; L-serine biosynthesis; L-serine from 3-phospho-D-glycerate: step 3/3.</text>
</comment>
<comment type="similarity">
    <text evidence="3">Belongs to the HAD-like hydrolase superfamily. SerB family.</text>
</comment>
<evidence type="ECO:0000256" key="4">
    <source>
        <dbReference type="ARBA" id="ARBA00012640"/>
    </source>
</evidence>
<evidence type="ECO:0000256" key="5">
    <source>
        <dbReference type="ARBA" id="ARBA00015196"/>
    </source>
</evidence>
<dbReference type="AlphaFoldDB" id="A0A2W5FA25"/>
<dbReference type="PANTHER" id="PTHR43344:SF2">
    <property type="entry name" value="PHOSPHOSERINE PHOSPHATASE"/>
    <property type="match status" value="1"/>
</dbReference>
<dbReference type="FunFam" id="1.10.150.210:FF:000001">
    <property type="entry name" value="Phosphoserine phosphatase"/>
    <property type="match status" value="1"/>
</dbReference>
<comment type="cofactor">
    <cofactor evidence="1">
        <name>Mg(2+)</name>
        <dbReference type="ChEBI" id="CHEBI:18420"/>
    </cofactor>
</comment>
<keyword evidence="6" id="KW-0028">Amino-acid biosynthesis</keyword>
<feature type="active site" description="Proton donor" evidence="14">
    <location>
        <position position="79"/>
    </location>
</feature>
<comment type="catalytic activity">
    <reaction evidence="13">
        <text>O-phospho-D-serine + H2O = D-serine + phosphate</text>
        <dbReference type="Rhea" id="RHEA:24873"/>
        <dbReference type="ChEBI" id="CHEBI:15377"/>
        <dbReference type="ChEBI" id="CHEBI:35247"/>
        <dbReference type="ChEBI" id="CHEBI:43474"/>
        <dbReference type="ChEBI" id="CHEBI:58680"/>
        <dbReference type="EC" id="3.1.3.3"/>
    </reaction>
</comment>
<evidence type="ECO:0000256" key="3">
    <source>
        <dbReference type="ARBA" id="ARBA00009184"/>
    </source>
</evidence>
<dbReference type="Gene3D" id="1.10.150.210">
    <property type="entry name" value="Phosphoserine phosphatase, domain 2"/>
    <property type="match status" value="1"/>
</dbReference>
<evidence type="ECO:0000313" key="15">
    <source>
        <dbReference type="EMBL" id="PZP50570.1"/>
    </source>
</evidence>
<dbReference type="InterPro" id="IPR036412">
    <property type="entry name" value="HAD-like_sf"/>
</dbReference>
<dbReference type="CDD" id="cd07500">
    <property type="entry name" value="HAD_PSP"/>
    <property type="match status" value="1"/>
</dbReference>
<evidence type="ECO:0000256" key="9">
    <source>
        <dbReference type="ARBA" id="ARBA00022842"/>
    </source>
</evidence>
<keyword evidence="10" id="KW-0718">Serine biosynthesis</keyword>
<dbReference type="InterPro" id="IPR023214">
    <property type="entry name" value="HAD_sf"/>
</dbReference>
<dbReference type="GO" id="GO:0005737">
    <property type="term" value="C:cytoplasm"/>
    <property type="evidence" value="ECO:0007669"/>
    <property type="project" value="TreeGrafter"/>
</dbReference>
<dbReference type="Gene3D" id="3.40.50.1000">
    <property type="entry name" value="HAD superfamily/HAD-like"/>
    <property type="match status" value="1"/>
</dbReference>
<dbReference type="GO" id="GO:0000287">
    <property type="term" value="F:magnesium ion binding"/>
    <property type="evidence" value="ECO:0007669"/>
    <property type="project" value="TreeGrafter"/>
</dbReference>
<dbReference type="Proteomes" id="UP000249645">
    <property type="component" value="Unassembled WGS sequence"/>
</dbReference>
<dbReference type="EC" id="3.1.3.3" evidence="4"/>
<dbReference type="UniPathway" id="UPA00135">
    <property type="reaction ID" value="UER00198"/>
</dbReference>
<protein>
    <recommendedName>
        <fullName evidence="5">Phosphoserine phosphatase</fullName>
        <ecNumber evidence="4">3.1.3.3</ecNumber>
    </recommendedName>
    <alternativeName>
        <fullName evidence="11">O-phosphoserine phosphohydrolase</fullName>
    </alternativeName>
</protein>
<dbReference type="SUPFAM" id="SSF56784">
    <property type="entry name" value="HAD-like"/>
    <property type="match status" value="1"/>
</dbReference>
<feature type="active site" description="Nucleophile" evidence="14">
    <location>
        <position position="77"/>
    </location>
</feature>
<proteinExistence type="inferred from homology"/>
<comment type="caution">
    <text evidence="15">The sequence shown here is derived from an EMBL/GenBank/DDBJ whole genome shotgun (WGS) entry which is preliminary data.</text>
</comment>
<evidence type="ECO:0000256" key="6">
    <source>
        <dbReference type="ARBA" id="ARBA00022605"/>
    </source>
</evidence>
<evidence type="ECO:0000256" key="8">
    <source>
        <dbReference type="ARBA" id="ARBA00022801"/>
    </source>
</evidence>
<reference evidence="15 16" key="1">
    <citation type="submission" date="2017-11" db="EMBL/GenBank/DDBJ databases">
        <title>Infants hospitalized years apart are colonized by the same room-sourced microbial strains.</title>
        <authorList>
            <person name="Brooks B."/>
            <person name="Olm M.R."/>
            <person name="Firek B.A."/>
            <person name="Baker R."/>
            <person name="Thomas B.C."/>
            <person name="Morowitz M.J."/>
            <person name="Banfield J.F."/>
        </authorList>
    </citation>
    <scope>NUCLEOTIDE SEQUENCE [LARGE SCALE GENOMIC DNA]</scope>
    <source>
        <strain evidence="15">S2_009_000_R2_76</strain>
    </source>
</reference>